<evidence type="ECO:0000256" key="4">
    <source>
        <dbReference type="ARBA" id="ARBA00022840"/>
    </source>
</evidence>
<keyword evidence="2 7" id="KW-0378">Hydrolase</keyword>
<dbReference type="Proteomes" id="UP000443090">
    <property type="component" value="Unassembled WGS sequence"/>
</dbReference>
<evidence type="ECO:0000313" key="13">
    <source>
        <dbReference type="Proteomes" id="UP000443090"/>
    </source>
</evidence>
<dbReference type="CDD" id="cd17964">
    <property type="entry name" value="DEADc_MSS116"/>
    <property type="match status" value="1"/>
</dbReference>
<gene>
    <name evidence="12" type="primary">mss116</name>
    <name evidence="12" type="ORF">LOCC1_G002753</name>
</gene>
<protein>
    <recommendedName>
        <fullName evidence="8">ATP-dependent RNA helicase</fullName>
        <ecNumber evidence="8">3.6.4.13</ecNumber>
    </recommendedName>
</protein>
<dbReference type="GO" id="GO:0005524">
    <property type="term" value="F:ATP binding"/>
    <property type="evidence" value="ECO:0007669"/>
    <property type="project" value="UniProtKB-UniRule"/>
</dbReference>
<evidence type="ECO:0000256" key="9">
    <source>
        <dbReference type="SAM" id="MobiDB-lite"/>
    </source>
</evidence>
<comment type="similarity">
    <text evidence="7">Belongs to the DEAD box helicase family.</text>
</comment>
<dbReference type="GO" id="GO:0003724">
    <property type="term" value="F:RNA helicase activity"/>
    <property type="evidence" value="ECO:0007669"/>
    <property type="project" value="UniProtKB-EC"/>
</dbReference>
<evidence type="ECO:0000256" key="7">
    <source>
        <dbReference type="RuleBase" id="RU000492"/>
    </source>
</evidence>
<proteinExistence type="inferred from homology"/>
<dbReference type="AlphaFoldDB" id="A0A8H8UI15"/>
<dbReference type="EMBL" id="QGMI01000173">
    <property type="protein sequence ID" value="TVY45945.1"/>
    <property type="molecule type" value="Genomic_DNA"/>
</dbReference>
<evidence type="ECO:0000256" key="2">
    <source>
        <dbReference type="ARBA" id="ARBA00022801"/>
    </source>
</evidence>
<keyword evidence="6" id="KW-0539">Nucleus</keyword>
<evidence type="ECO:0000259" key="11">
    <source>
        <dbReference type="PROSITE" id="PS51194"/>
    </source>
</evidence>
<evidence type="ECO:0000256" key="8">
    <source>
        <dbReference type="RuleBase" id="RU365068"/>
    </source>
</evidence>
<dbReference type="Pfam" id="PF00271">
    <property type="entry name" value="Helicase_C"/>
    <property type="match status" value="1"/>
</dbReference>
<dbReference type="SMART" id="SM00490">
    <property type="entry name" value="HELICc"/>
    <property type="match status" value="1"/>
</dbReference>
<feature type="region of interest" description="Disordered" evidence="9">
    <location>
        <begin position="592"/>
        <end position="686"/>
    </location>
</feature>
<evidence type="ECO:0000313" key="12">
    <source>
        <dbReference type="EMBL" id="TVY45945.1"/>
    </source>
</evidence>
<dbReference type="InterPro" id="IPR011545">
    <property type="entry name" value="DEAD/DEAH_box_helicase_dom"/>
</dbReference>
<dbReference type="Gene3D" id="3.40.50.300">
    <property type="entry name" value="P-loop containing nucleotide triphosphate hydrolases"/>
    <property type="match status" value="2"/>
</dbReference>
<dbReference type="InterPro" id="IPR001650">
    <property type="entry name" value="Helicase_C-like"/>
</dbReference>
<dbReference type="PROSITE" id="PS51192">
    <property type="entry name" value="HELICASE_ATP_BIND_1"/>
    <property type="match status" value="1"/>
</dbReference>
<keyword evidence="3 7" id="KW-0347">Helicase</keyword>
<reference evidence="12 13" key="1">
    <citation type="submission" date="2018-05" db="EMBL/GenBank/DDBJ databases">
        <title>Genome sequencing and assembly of the regulated plant pathogen Lachnellula willkommii and related sister species for the development of diagnostic species identification markers.</title>
        <authorList>
            <person name="Giroux E."/>
            <person name="Bilodeau G."/>
        </authorList>
    </citation>
    <scope>NUCLEOTIDE SEQUENCE [LARGE SCALE GENOMIC DNA]</scope>
    <source>
        <strain evidence="12 13">CBS 160.35</strain>
    </source>
</reference>
<comment type="function">
    <text evidence="8">RNA helicase.</text>
</comment>
<dbReference type="PANTHER" id="PTHR24031">
    <property type="entry name" value="RNA HELICASE"/>
    <property type="match status" value="1"/>
</dbReference>
<sequence length="686" mass="73270">MFSACSRRGPASISRVFRAAASISRIPSTRPSTLSLSIQNTARPALEARWLHVSPRLSDQVASARAYDNGDAYEQDNREIKKFQELVDHNLVHPNIVDTITKGLGYENMTDVQTMTINQGLQGDDIIAQARTGTGKTLGFLIPAIQRILEKNPELATRHRYSKARASDIRAIIISPTRELAEQIAVEAAKLTNQTDLIVQVAVGGNSKREMLNKTRREGCHILVGTPGRLNDLLEDPYSGVDAPNMTALVLDEADRLLDQGFSTEIESIIDRLPKREDVDRQTMMFSATVPREVMHLVRRTLKPKFHFVQTVKEGELATHEKVPQKIIATPGLENHMPALFELCKREVDKHAAGEGPPFKAIVYLQSTANVQLSYRIFDNLSEQSGGRYAKSPLDPAQIMSIHGQLTQERRSSTTEKFRRAKSGILFSTDVTARGMDFPNVTHVIQVGLPSNREQYVHRIGRTGRADKEGTGVLIIFEGQLGASRNMLRGLPIEMDKSIESAHVDMTQDAQLPASVAATLSSIGSATKMVDRQTKHDAFMGMVGQAGKGIDVEALNKWTKFGWGWEEAPHIAAGLAQKLGLAGAGGRGGGGRGGGFGGGGRGGFGSDRGGGGRGFGGGRDGGGRGFGGGRDGGGGGFGGGRGGGGGGYGRGGDRSGGGGGGRGYGSDRQGGGGGRDRGGRSDDFSF</sequence>
<dbReference type="InterPro" id="IPR014001">
    <property type="entry name" value="Helicase_ATP-bd"/>
</dbReference>
<comment type="caution">
    <text evidence="12">The sequence shown here is derived from an EMBL/GenBank/DDBJ whole genome shotgun (WGS) entry which is preliminary data.</text>
</comment>
<keyword evidence="4 7" id="KW-0067">ATP-binding</keyword>
<dbReference type="Pfam" id="PF00270">
    <property type="entry name" value="DEAD"/>
    <property type="match status" value="1"/>
</dbReference>
<name>A0A8H8UI15_9HELO</name>
<dbReference type="SMART" id="SM00487">
    <property type="entry name" value="DEXDc"/>
    <property type="match status" value="1"/>
</dbReference>
<dbReference type="OrthoDB" id="193716at2759"/>
<dbReference type="GO" id="GO:0003723">
    <property type="term" value="F:RNA binding"/>
    <property type="evidence" value="ECO:0007669"/>
    <property type="project" value="UniProtKB-UniRule"/>
</dbReference>
<evidence type="ECO:0000256" key="3">
    <source>
        <dbReference type="ARBA" id="ARBA00022806"/>
    </source>
</evidence>
<feature type="domain" description="Helicase C-terminal" evidence="11">
    <location>
        <begin position="336"/>
        <end position="511"/>
    </location>
</feature>
<accession>A0A8H8UI15</accession>
<dbReference type="PROSITE" id="PS00039">
    <property type="entry name" value="DEAD_ATP_HELICASE"/>
    <property type="match status" value="1"/>
</dbReference>
<feature type="compositionally biased region" description="Basic and acidic residues" evidence="9">
    <location>
        <begin position="674"/>
        <end position="686"/>
    </location>
</feature>
<dbReference type="GO" id="GO:0016787">
    <property type="term" value="F:hydrolase activity"/>
    <property type="evidence" value="ECO:0007669"/>
    <property type="project" value="UniProtKB-KW"/>
</dbReference>
<evidence type="ECO:0000256" key="5">
    <source>
        <dbReference type="ARBA" id="ARBA00022884"/>
    </source>
</evidence>
<feature type="compositionally biased region" description="Gly residues" evidence="9">
    <location>
        <begin position="592"/>
        <end position="673"/>
    </location>
</feature>
<comment type="catalytic activity">
    <reaction evidence="8">
        <text>ATP + H2O = ADP + phosphate + H(+)</text>
        <dbReference type="Rhea" id="RHEA:13065"/>
        <dbReference type="ChEBI" id="CHEBI:15377"/>
        <dbReference type="ChEBI" id="CHEBI:15378"/>
        <dbReference type="ChEBI" id="CHEBI:30616"/>
        <dbReference type="ChEBI" id="CHEBI:43474"/>
        <dbReference type="ChEBI" id="CHEBI:456216"/>
        <dbReference type="EC" id="3.6.4.13"/>
    </reaction>
</comment>
<feature type="domain" description="Helicase ATP-binding" evidence="10">
    <location>
        <begin position="117"/>
        <end position="308"/>
    </location>
</feature>
<dbReference type="CDD" id="cd18787">
    <property type="entry name" value="SF2_C_DEAD"/>
    <property type="match status" value="1"/>
</dbReference>
<evidence type="ECO:0000256" key="1">
    <source>
        <dbReference type="ARBA" id="ARBA00022741"/>
    </source>
</evidence>
<dbReference type="PROSITE" id="PS51194">
    <property type="entry name" value="HELICASE_CTER"/>
    <property type="match status" value="1"/>
</dbReference>
<dbReference type="SUPFAM" id="SSF52540">
    <property type="entry name" value="P-loop containing nucleoside triphosphate hydrolases"/>
    <property type="match status" value="2"/>
</dbReference>
<evidence type="ECO:0000256" key="6">
    <source>
        <dbReference type="ARBA" id="ARBA00023242"/>
    </source>
</evidence>
<keyword evidence="5 8" id="KW-0694">RNA-binding</keyword>
<keyword evidence="1 7" id="KW-0547">Nucleotide-binding</keyword>
<organism evidence="12 13">
    <name type="scientific">Lachnellula occidentalis</name>
    <dbReference type="NCBI Taxonomy" id="215460"/>
    <lineage>
        <taxon>Eukaryota</taxon>
        <taxon>Fungi</taxon>
        <taxon>Dikarya</taxon>
        <taxon>Ascomycota</taxon>
        <taxon>Pezizomycotina</taxon>
        <taxon>Leotiomycetes</taxon>
        <taxon>Helotiales</taxon>
        <taxon>Lachnaceae</taxon>
        <taxon>Lachnellula</taxon>
    </lineage>
</organism>
<dbReference type="EC" id="3.6.4.13" evidence="8"/>
<keyword evidence="13" id="KW-1185">Reference proteome</keyword>
<evidence type="ECO:0000259" key="10">
    <source>
        <dbReference type="PROSITE" id="PS51192"/>
    </source>
</evidence>
<dbReference type="InterPro" id="IPR027417">
    <property type="entry name" value="P-loop_NTPase"/>
</dbReference>
<comment type="domain">
    <text evidence="8">The Q motif is unique to and characteristic of the DEAD box family of RNA helicases and controls ATP binding and hydrolysis.</text>
</comment>
<dbReference type="InterPro" id="IPR000629">
    <property type="entry name" value="RNA-helicase_DEAD-box_CS"/>
</dbReference>